<dbReference type="EMBL" id="BOMG01000023">
    <property type="protein sequence ID" value="GID52628.1"/>
    <property type="molecule type" value="Genomic_DNA"/>
</dbReference>
<reference evidence="1 2" key="1">
    <citation type="submission" date="2021-01" db="EMBL/GenBank/DDBJ databases">
        <title>Whole genome shotgun sequence of Actinoplanes couchii NBRC 106145.</title>
        <authorList>
            <person name="Komaki H."/>
            <person name="Tamura T."/>
        </authorList>
    </citation>
    <scope>NUCLEOTIDE SEQUENCE [LARGE SCALE GENOMIC DNA]</scope>
    <source>
        <strain evidence="1 2">NBRC 106145</strain>
    </source>
</reference>
<gene>
    <name evidence="1" type="ORF">Aco03nite_010320</name>
</gene>
<sequence>MRDRDERLLRTLCRLHEERGGEDIEVAVVYGAGHVAAIVHGLCHRYGYRPRSAEWLTVASL</sequence>
<keyword evidence="2" id="KW-1185">Reference proteome</keyword>
<proteinExistence type="predicted"/>
<evidence type="ECO:0000313" key="1">
    <source>
        <dbReference type="EMBL" id="GID52628.1"/>
    </source>
</evidence>
<dbReference type="Proteomes" id="UP000612282">
    <property type="component" value="Unassembled WGS sequence"/>
</dbReference>
<evidence type="ECO:0000313" key="2">
    <source>
        <dbReference type="Proteomes" id="UP000612282"/>
    </source>
</evidence>
<protein>
    <submittedName>
        <fullName evidence="1">Uncharacterized protein</fullName>
    </submittedName>
</protein>
<accession>A0ABQ3X2C1</accession>
<name>A0ABQ3X2C1_9ACTN</name>
<organism evidence="1 2">
    <name type="scientific">Actinoplanes couchii</name>
    <dbReference type="NCBI Taxonomy" id="403638"/>
    <lineage>
        <taxon>Bacteria</taxon>
        <taxon>Bacillati</taxon>
        <taxon>Actinomycetota</taxon>
        <taxon>Actinomycetes</taxon>
        <taxon>Micromonosporales</taxon>
        <taxon>Micromonosporaceae</taxon>
        <taxon>Actinoplanes</taxon>
    </lineage>
</organism>
<dbReference type="RefSeq" id="WP_239144924.1">
    <property type="nucleotide sequence ID" value="NZ_BAAAQE010000076.1"/>
</dbReference>
<comment type="caution">
    <text evidence="1">The sequence shown here is derived from an EMBL/GenBank/DDBJ whole genome shotgun (WGS) entry which is preliminary data.</text>
</comment>